<feature type="domain" description="C2H2-type" evidence="12">
    <location>
        <begin position="328"/>
        <end position="355"/>
    </location>
</feature>
<feature type="domain" description="C2H2-type" evidence="12">
    <location>
        <begin position="272"/>
        <end position="299"/>
    </location>
</feature>
<dbReference type="AlphaFoldDB" id="A0A034VEX1"/>
<dbReference type="FunFam" id="3.30.160.60:FF:001668">
    <property type="entry name" value="transcriptional repressor CTCF"/>
    <property type="match status" value="1"/>
</dbReference>
<feature type="domain" description="C2H2-type" evidence="12">
    <location>
        <begin position="443"/>
        <end position="471"/>
    </location>
</feature>
<dbReference type="PROSITE" id="PS50157">
    <property type="entry name" value="ZINC_FINGER_C2H2_2"/>
    <property type="match status" value="11"/>
</dbReference>
<evidence type="ECO:0000256" key="8">
    <source>
        <dbReference type="ARBA" id="ARBA00023163"/>
    </source>
</evidence>
<keyword evidence="5" id="KW-0862">Zinc</keyword>
<feature type="domain" description="C2H2-type" evidence="12">
    <location>
        <begin position="415"/>
        <end position="442"/>
    </location>
</feature>
<dbReference type="FunFam" id="3.30.160.60:FF:000420">
    <property type="entry name" value="Putative transcriptional repressor ctcf"/>
    <property type="match status" value="1"/>
</dbReference>
<dbReference type="InterPro" id="IPR036236">
    <property type="entry name" value="Znf_C2H2_sf"/>
</dbReference>
<keyword evidence="9" id="KW-0539">Nucleus</keyword>
<dbReference type="Pfam" id="PF12171">
    <property type="entry name" value="zf-C2H2_jaz"/>
    <property type="match status" value="1"/>
</dbReference>
<feature type="region of interest" description="Disordered" evidence="11">
    <location>
        <begin position="531"/>
        <end position="553"/>
    </location>
</feature>
<feature type="domain" description="C2H2-type" evidence="12">
    <location>
        <begin position="187"/>
        <end position="214"/>
    </location>
</feature>
<organism evidence="13">
    <name type="scientific">Bactrocera dorsalis</name>
    <name type="common">Oriental fruit fly</name>
    <name type="synonym">Dacus dorsalis</name>
    <dbReference type="NCBI Taxonomy" id="27457"/>
    <lineage>
        <taxon>Eukaryota</taxon>
        <taxon>Metazoa</taxon>
        <taxon>Ecdysozoa</taxon>
        <taxon>Arthropoda</taxon>
        <taxon>Hexapoda</taxon>
        <taxon>Insecta</taxon>
        <taxon>Pterygota</taxon>
        <taxon>Neoptera</taxon>
        <taxon>Endopterygota</taxon>
        <taxon>Diptera</taxon>
        <taxon>Brachycera</taxon>
        <taxon>Muscomorpha</taxon>
        <taxon>Tephritoidea</taxon>
        <taxon>Tephritidae</taxon>
        <taxon>Bactrocera</taxon>
        <taxon>Bactrocera</taxon>
    </lineage>
</organism>
<keyword evidence="3" id="KW-0677">Repeat</keyword>
<evidence type="ECO:0000256" key="3">
    <source>
        <dbReference type="ARBA" id="ARBA00022737"/>
    </source>
</evidence>
<proteinExistence type="predicted"/>
<dbReference type="EMBL" id="GAKP01018637">
    <property type="protein sequence ID" value="JAC40315.1"/>
    <property type="molecule type" value="Transcribed_RNA"/>
</dbReference>
<dbReference type="Pfam" id="PF00096">
    <property type="entry name" value="zf-C2H2"/>
    <property type="match status" value="6"/>
</dbReference>
<keyword evidence="8" id="KW-0804">Transcription</keyword>
<dbReference type="FunFam" id="3.30.160.60:FF:000145">
    <property type="entry name" value="Zinc finger protein 574"/>
    <property type="match status" value="1"/>
</dbReference>
<reference evidence="13" key="1">
    <citation type="journal article" date="2014" name="BMC Genomics">
        <title>Characterizing the developmental transcriptome of the oriental fruit fly, Bactrocera dorsalis (Diptera: Tephritidae) through comparative genomic analysis with Drosophila melanogaster utilizing modENCODE datasets.</title>
        <authorList>
            <person name="Geib S.M."/>
            <person name="Calla B."/>
            <person name="Hall B."/>
            <person name="Hou S."/>
            <person name="Manoukis N.C."/>
        </authorList>
    </citation>
    <scope>NUCLEOTIDE SEQUENCE</scope>
    <source>
        <strain evidence="13">Punador</strain>
    </source>
</reference>
<accession>A0A034VEX1</accession>
<dbReference type="SMART" id="SM00355">
    <property type="entry name" value="ZnF_C2H2"/>
    <property type="match status" value="11"/>
</dbReference>
<dbReference type="SUPFAM" id="SSF57667">
    <property type="entry name" value="beta-beta-alpha zinc fingers"/>
    <property type="match status" value="6"/>
</dbReference>
<dbReference type="PANTHER" id="PTHR16515">
    <property type="entry name" value="PR DOMAIN ZINC FINGER PROTEIN"/>
    <property type="match status" value="1"/>
</dbReference>
<dbReference type="Gene3D" id="3.30.160.60">
    <property type="entry name" value="Classic Zinc Finger"/>
    <property type="match status" value="10"/>
</dbReference>
<dbReference type="EMBL" id="GAKP01018639">
    <property type="protein sequence ID" value="JAC40313.1"/>
    <property type="molecule type" value="Transcribed_RNA"/>
</dbReference>
<dbReference type="GO" id="GO:0010468">
    <property type="term" value="P:regulation of gene expression"/>
    <property type="evidence" value="ECO:0007669"/>
    <property type="project" value="UniProtKB-ARBA"/>
</dbReference>
<evidence type="ECO:0000256" key="5">
    <source>
        <dbReference type="ARBA" id="ARBA00022833"/>
    </source>
</evidence>
<dbReference type="InterPro" id="IPR056438">
    <property type="entry name" value="Znf-C2H2_CTCF"/>
</dbReference>
<feature type="domain" description="C2H2-type" evidence="12">
    <location>
        <begin position="387"/>
        <end position="414"/>
    </location>
</feature>
<dbReference type="Pfam" id="PF23611">
    <property type="entry name" value="zf-C2H2_16"/>
    <property type="match status" value="1"/>
</dbReference>
<keyword evidence="6" id="KW-0805">Transcription regulation</keyword>
<feature type="domain" description="C2H2-type" evidence="12">
    <location>
        <begin position="358"/>
        <end position="386"/>
    </location>
</feature>
<evidence type="ECO:0000256" key="9">
    <source>
        <dbReference type="ARBA" id="ARBA00023242"/>
    </source>
</evidence>
<dbReference type="InterPro" id="IPR022755">
    <property type="entry name" value="Znf_C2H2_jaz"/>
</dbReference>
<dbReference type="GO" id="GO:0003677">
    <property type="term" value="F:DNA binding"/>
    <property type="evidence" value="ECO:0007669"/>
    <property type="project" value="UniProtKB-KW"/>
</dbReference>
<evidence type="ECO:0000256" key="10">
    <source>
        <dbReference type="PROSITE-ProRule" id="PRU00042"/>
    </source>
</evidence>
<sequence length="702" mass="79669">MSATIDEDSDGQDLDTIIHSINKEIEEVTLCLTNGLGGDEEVEESVRLSQDGDNKEGEDKQYYLDEGGNLFLTLTSSKSDNVPSSTKRKAKPLLGMQTKRKAVKSSTTVSSGKLNIEEKYMVYIPSESIKTENEQTVDDPAVVDEIYEFDELEEQSGSQEEEGVQLSLLKVFPVKNKDSSAGGSVQYSCPHCDNKFDRRFLLSRHMKSHSDDRPFICSVCDRGFKTNHTLQNHINVHLGKKPHACLSCESRFTTTGDLARHVRYKHTHEKRHKCTECDYATVEMSKLQRHMRAHTGERPYQCPHCTYASPDSFKLKRHLRTHTGEKPYECDICKSRFTQSNSLKSHKLIHSVDDKPVFQCALCPTTCSRKADLRIHVQKLHHSDHPIPCTRCGKELPDRYSYKMHVKTHEGERCYSCDQCNYKSISMRNLEMHKQIHSDVKPFGCDECGQTFRQRQLLSRHTNLYHNENYTPPPKLKKTHNCPYCNRAFAHKGNLVRHMKLHDAADKESKTDRIVKLGDENLFDIVDPYVSDVNDENDENDENNDNDDEATNDENFEVFGVIEEVEKSENDFTIETIEPTTSKTHVPNKSTAATVISKGKGKGKNIEINVETTGNGDENSAEDDVSDLPSYMVVKVLETDDELDDDDGEGECVILTNIDNITDEKADGPSKLDVDECFGFEEDSDNVNDIEESILLDIIEEN</sequence>
<protein>
    <submittedName>
        <fullName evidence="13">Transcriptional repressor CTCF</fullName>
    </submittedName>
</protein>
<name>A0A034VEX1_BACDO</name>
<keyword evidence="7" id="KW-0238">DNA-binding</keyword>
<evidence type="ECO:0000256" key="2">
    <source>
        <dbReference type="ARBA" id="ARBA00022723"/>
    </source>
</evidence>
<evidence type="ECO:0000256" key="7">
    <source>
        <dbReference type="ARBA" id="ARBA00023125"/>
    </source>
</evidence>
<dbReference type="RefSeq" id="XP_011207360.2">
    <property type="nucleotide sequence ID" value="XM_011209058.4"/>
</dbReference>
<keyword evidence="4 10" id="KW-0863">Zinc-finger</keyword>
<dbReference type="KEGG" id="bdr:105229017"/>
<dbReference type="GeneID" id="105229017"/>
<evidence type="ECO:0000259" key="12">
    <source>
        <dbReference type="PROSITE" id="PS50157"/>
    </source>
</evidence>
<dbReference type="PROSITE" id="PS00028">
    <property type="entry name" value="ZINC_FINGER_C2H2_1"/>
    <property type="match status" value="8"/>
</dbReference>
<dbReference type="InterPro" id="IPR013087">
    <property type="entry name" value="Znf_C2H2_type"/>
</dbReference>
<dbReference type="FunFam" id="3.30.160.60:FF:000255">
    <property type="entry name" value="Zinc finger and AT-hook domain containing"/>
    <property type="match status" value="2"/>
</dbReference>
<keyword evidence="2" id="KW-0479">Metal-binding</keyword>
<feature type="compositionally biased region" description="Acidic residues" evidence="11">
    <location>
        <begin position="533"/>
        <end position="553"/>
    </location>
</feature>
<feature type="region of interest" description="Disordered" evidence="11">
    <location>
        <begin position="39"/>
        <end position="61"/>
    </location>
</feature>
<dbReference type="InterPro" id="IPR050331">
    <property type="entry name" value="Zinc_finger"/>
</dbReference>
<feature type="domain" description="C2H2-type" evidence="12">
    <location>
        <begin position="243"/>
        <end position="271"/>
    </location>
</feature>
<dbReference type="PANTHER" id="PTHR16515:SF49">
    <property type="entry name" value="GASTRULA ZINC FINGER PROTEIN XLCGF49.1-LIKE-RELATED"/>
    <property type="match status" value="1"/>
</dbReference>
<dbReference type="OrthoDB" id="6077919at2759"/>
<feature type="domain" description="C2H2-type" evidence="12">
    <location>
        <begin position="300"/>
        <end position="327"/>
    </location>
</feature>
<evidence type="ECO:0000313" key="13">
    <source>
        <dbReference type="EMBL" id="JAC40315.1"/>
    </source>
</evidence>
<feature type="compositionally biased region" description="Basic and acidic residues" evidence="11">
    <location>
        <begin position="44"/>
        <end position="61"/>
    </location>
</feature>
<evidence type="ECO:0000256" key="1">
    <source>
        <dbReference type="ARBA" id="ARBA00004123"/>
    </source>
</evidence>
<evidence type="ECO:0000256" key="6">
    <source>
        <dbReference type="ARBA" id="ARBA00023015"/>
    </source>
</evidence>
<evidence type="ECO:0000256" key="4">
    <source>
        <dbReference type="ARBA" id="ARBA00022771"/>
    </source>
</evidence>
<feature type="domain" description="C2H2-type" evidence="12">
    <location>
        <begin position="215"/>
        <end position="242"/>
    </location>
</feature>
<gene>
    <name evidence="13" type="primary">CTCF</name>
</gene>
<comment type="subcellular location">
    <subcellularLocation>
        <location evidence="1">Nucleus</location>
    </subcellularLocation>
</comment>
<evidence type="ECO:0000256" key="11">
    <source>
        <dbReference type="SAM" id="MobiDB-lite"/>
    </source>
</evidence>
<dbReference type="GO" id="GO:0008270">
    <property type="term" value="F:zinc ion binding"/>
    <property type="evidence" value="ECO:0007669"/>
    <property type="project" value="UniProtKB-KW"/>
</dbReference>
<feature type="domain" description="C2H2-type" evidence="12">
    <location>
        <begin position="480"/>
        <end position="507"/>
    </location>
</feature>
<dbReference type="GO" id="GO:0005634">
    <property type="term" value="C:nucleus"/>
    <property type="evidence" value="ECO:0007669"/>
    <property type="project" value="UniProtKB-SubCell"/>
</dbReference>